<dbReference type="EMBL" id="FMHU01000001">
    <property type="protein sequence ID" value="SCL16253.1"/>
    <property type="molecule type" value="Genomic_DNA"/>
</dbReference>
<gene>
    <name evidence="1" type="ORF">GA0074694_1557</name>
</gene>
<reference evidence="2" key="1">
    <citation type="submission" date="2016-06" db="EMBL/GenBank/DDBJ databases">
        <authorList>
            <person name="Varghese N."/>
        </authorList>
    </citation>
    <scope>NUCLEOTIDE SEQUENCE [LARGE SCALE GENOMIC DNA]</scope>
    <source>
        <strain evidence="2">DSM 46123</strain>
    </source>
</reference>
<accession>A0A1C6RGF5</accession>
<dbReference type="SUPFAM" id="SSF46689">
    <property type="entry name" value="Homeodomain-like"/>
    <property type="match status" value="1"/>
</dbReference>
<proteinExistence type="predicted"/>
<evidence type="ECO:0000313" key="1">
    <source>
        <dbReference type="EMBL" id="SCL16253.1"/>
    </source>
</evidence>
<dbReference type="RefSeq" id="WP_245714584.1">
    <property type="nucleotide sequence ID" value="NZ_FMHU01000001.1"/>
</dbReference>
<sequence>MSAQGQPAPDIAHLLRASEDYVRHAIHAFNERGFDALEPKWSGGAPRRIDEQTRDWICVIARCDPVSSVAVLLLVTGKAAGLPGRRRLRQRDQRRDTTPTEFEEFAVELAHAYPAAV</sequence>
<protein>
    <submittedName>
        <fullName evidence="1">Winged helix-turn helix</fullName>
    </submittedName>
</protein>
<organism evidence="1 2">
    <name type="scientific">Micromonospora inyonensis</name>
    <dbReference type="NCBI Taxonomy" id="47866"/>
    <lineage>
        <taxon>Bacteria</taxon>
        <taxon>Bacillati</taxon>
        <taxon>Actinomycetota</taxon>
        <taxon>Actinomycetes</taxon>
        <taxon>Micromonosporales</taxon>
        <taxon>Micromonosporaceae</taxon>
        <taxon>Micromonospora</taxon>
    </lineage>
</organism>
<dbReference type="Pfam" id="PF13551">
    <property type="entry name" value="HTH_29"/>
    <property type="match status" value="1"/>
</dbReference>
<dbReference type="InterPro" id="IPR009057">
    <property type="entry name" value="Homeodomain-like_sf"/>
</dbReference>
<dbReference type="STRING" id="47866.GA0074694_1557"/>
<evidence type="ECO:0000313" key="2">
    <source>
        <dbReference type="Proteomes" id="UP000198906"/>
    </source>
</evidence>
<dbReference type="AlphaFoldDB" id="A0A1C6RGF5"/>
<keyword evidence="2" id="KW-1185">Reference proteome</keyword>
<dbReference type="Proteomes" id="UP000198906">
    <property type="component" value="Unassembled WGS sequence"/>
</dbReference>
<name>A0A1C6RGF5_9ACTN</name>